<sequence length="68" mass="7332">MILVTSRTAALRRRAVRGVGAGEREGVRGCCGEGRGMAQVFAREVVVQGRRSTSWGAGVVRVLRFAAW</sequence>
<name>A0A290ZCL2_9PSEU</name>
<keyword evidence="2" id="KW-1185">Reference proteome</keyword>
<protein>
    <submittedName>
        <fullName evidence="1">Uncharacterized protein</fullName>
    </submittedName>
</protein>
<evidence type="ECO:0000313" key="2">
    <source>
        <dbReference type="Proteomes" id="UP000218505"/>
    </source>
</evidence>
<proteinExistence type="predicted"/>
<dbReference type="AlphaFoldDB" id="A0A290ZCL2"/>
<organism evidence="1 2">
    <name type="scientific">Actinosynnema pretiosum</name>
    <dbReference type="NCBI Taxonomy" id="42197"/>
    <lineage>
        <taxon>Bacteria</taxon>
        <taxon>Bacillati</taxon>
        <taxon>Actinomycetota</taxon>
        <taxon>Actinomycetes</taxon>
        <taxon>Pseudonocardiales</taxon>
        <taxon>Pseudonocardiaceae</taxon>
        <taxon>Actinosynnema</taxon>
    </lineage>
</organism>
<reference evidence="1" key="1">
    <citation type="submission" date="2017-09" db="EMBL/GenBank/DDBJ databases">
        <title>Complete Genome Sequence of ansamitocin-producing Bacterium Actinosynnema pretiosum X47.</title>
        <authorList>
            <person name="Cao G."/>
            <person name="Zong G."/>
            <person name="Zhong C."/>
            <person name="Fu J."/>
        </authorList>
    </citation>
    <scope>NUCLEOTIDE SEQUENCE [LARGE SCALE GENOMIC DNA]</scope>
    <source>
        <strain evidence="1">X47</strain>
    </source>
</reference>
<dbReference type="Proteomes" id="UP000218505">
    <property type="component" value="Chromosome"/>
</dbReference>
<dbReference type="EMBL" id="CP023445">
    <property type="protein sequence ID" value="ATE56709.1"/>
    <property type="molecule type" value="Genomic_DNA"/>
</dbReference>
<dbReference type="KEGG" id="apre:CNX65_28325"/>
<accession>A0A290ZCL2</accession>
<gene>
    <name evidence="1" type="ORF">CNX65_28325</name>
</gene>
<evidence type="ECO:0000313" key="1">
    <source>
        <dbReference type="EMBL" id="ATE56709.1"/>
    </source>
</evidence>